<dbReference type="Proteomes" id="UP001163105">
    <property type="component" value="Unassembled WGS sequence"/>
</dbReference>
<dbReference type="EMBL" id="JAQHRD010000006">
    <property type="protein sequence ID" value="KAJ6440158.1"/>
    <property type="molecule type" value="Genomic_DNA"/>
</dbReference>
<comment type="caution">
    <text evidence="1">The sequence shown here is derived from an EMBL/GenBank/DDBJ whole genome shotgun (WGS) entry which is preliminary data.</text>
</comment>
<proteinExistence type="predicted"/>
<evidence type="ECO:0000313" key="1">
    <source>
        <dbReference type="EMBL" id="KAJ6440158.1"/>
    </source>
</evidence>
<protein>
    <submittedName>
        <fullName evidence="1">Uncharacterized protein</fullName>
    </submittedName>
</protein>
<name>A0AB34FKY2_9HYPO</name>
<sequence length="299" mass="32204">MSDSITITIDLEYDPVKNAELGNSTSKTASNVEDSGQRNALDRIATIQAGSEDSGRSYLSVKASTIQVVKPGHTLFVWHAHFHPGLGRRFQSVVLTCKFSEPRAAAPPSVRAATQNGAPSGSLEVSAYAPRKSFGGCSKESRRVGWGIEFPLKLPGGGLGATPSVRRDTTAEVEHAFTITGTPRGTPRATTCVWTIEENPSTERGIPTEVQFATVIRHSNAIQVDMKASAWTAGGLYPPHHLRTRTPADDRRRVIGPSTFVGNLFHYDLEGDADVDNLLGNWTGEVAGAVLDFQQPIVR</sequence>
<organism evidence="1 2">
    <name type="scientific">Purpureocillium lavendulum</name>
    <dbReference type="NCBI Taxonomy" id="1247861"/>
    <lineage>
        <taxon>Eukaryota</taxon>
        <taxon>Fungi</taxon>
        <taxon>Dikarya</taxon>
        <taxon>Ascomycota</taxon>
        <taxon>Pezizomycotina</taxon>
        <taxon>Sordariomycetes</taxon>
        <taxon>Hypocreomycetidae</taxon>
        <taxon>Hypocreales</taxon>
        <taxon>Ophiocordycipitaceae</taxon>
        <taxon>Purpureocillium</taxon>
    </lineage>
</organism>
<dbReference type="AlphaFoldDB" id="A0AB34FKY2"/>
<reference evidence="1" key="1">
    <citation type="submission" date="2023-01" db="EMBL/GenBank/DDBJ databases">
        <title>The growth and conidiation of Purpureocillium lavendulum are regulated by nitrogen source and histone H3K14 acetylation.</title>
        <authorList>
            <person name="Tang P."/>
            <person name="Han J."/>
            <person name="Zhang C."/>
            <person name="Tang P."/>
            <person name="Qi F."/>
            <person name="Zhang K."/>
            <person name="Liang L."/>
        </authorList>
    </citation>
    <scope>NUCLEOTIDE SEQUENCE</scope>
    <source>
        <strain evidence="1">YMF1.00683</strain>
    </source>
</reference>
<accession>A0AB34FKY2</accession>
<evidence type="ECO:0000313" key="2">
    <source>
        <dbReference type="Proteomes" id="UP001163105"/>
    </source>
</evidence>
<gene>
    <name evidence="1" type="ORF">O9K51_08049</name>
</gene>
<keyword evidence="2" id="KW-1185">Reference proteome</keyword>